<gene>
    <name evidence="6" type="ordered locus">M5M_14067</name>
</gene>
<dbReference type="EC" id="2.7.7.65" evidence="2"/>
<accession>R9S3I7</accession>
<dbReference type="CDD" id="cd01949">
    <property type="entry name" value="GGDEF"/>
    <property type="match status" value="1"/>
</dbReference>
<dbReference type="GO" id="GO:0005886">
    <property type="term" value="C:plasma membrane"/>
    <property type="evidence" value="ECO:0007669"/>
    <property type="project" value="TreeGrafter"/>
</dbReference>
<dbReference type="InterPro" id="IPR011622">
    <property type="entry name" value="7TMR_DISM_rcpt_extracell_dom2"/>
</dbReference>
<feature type="transmembrane region" description="Helical" evidence="4">
    <location>
        <begin position="335"/>
        <end position="353"/>
    </location>
</feature>
<dbReference type="InterPro" id="IPR043128">
    <property type="entry name" value="Rev_trsase/Diguanyl_cyclase"/>
</dbReference>
<name>R9S3I7_SIMAS</name>
<dbReference type="eggNOG" id="COG3706">
    <property type="taxonomic scope" value="Bacteria"/>
</dbReference>
<dbReference type="SMART" id="SM00267">
    <property type="entry name" value="GGDEF"/>
    <property type="match status" value="1"/>
</dbReference>
<dbReference type="GO" id="GO:1902201">
    <property type="term" value="P:negative regulation of bacterial-type flagellum-dependent cell motility"/>
    <property type="evidence" value="ECO:0007669"/>
    <property type="project" value="TreeGrafter"/>
</dbReference>
<evidence type="ECO:0000256" key="3">
    <source>
        <dbReference type="ARBA" id="ARBA00034247"/>
    </source>
</evidence>
<feature type="transmembrane region" description="Helical" evidence="4">
    <location>
        <begin position="185"/>
        <end position="206"/>
    </location>
</feature>
<evidence type="ECO:0000256" key="2">
    <source>
        <dbReference type="ARBA" id="ARBA00012528"/>
    </source>
</evidence>
<dbReference type="KEGG" id="saga:M5M_14067"/>
<dbReference type="NCBIfam" id="TIGR00254">
    <property type="entry name" value="GGDEF"/>
    <property type="match status" value="1"/>
</dbReference>
<dbReference type="EMBL" id="CP003746">
    <property type="protein sequence ID" value="AGN11362.1"/>
    <property type="molecule type" value="Genomic_DNA"/>
</dbReference>
<dbReference type="Pfam" id="PF00990">
    <property type="entry name" value="GGDEF"/>
    <property type="match status" value="1"/>
</dbReference>
<protein>
    <recommendedName>
        <fullName evidence="2">diguanylate cyclase</fullName>
        <ecNumber evidence="2">2.7.7.65</ecNumber>
    </recommendedName>
</protein>
<dbReference type="InterPro" id="IPR011623">
    <property type="entry name" value="7TMR_DISM_rcpt_extracell_dom1"/>
</dbReference>
<dbReference type="PROSITE" id="PS50887">
    <property type="entry name" value="GGDEF"/>
    <property type="match status" value="1"/>
</dbReference>
<keyword evidence="4" id="KW-0812">Transmembrane</keyword>
<evidence type="ECO:0000313" key="6">
    <source>
        <dbReference type="EMBL" id="AGN11362.1"/>
    </source>
</evidence>
<keyword evidence="4" id="KW-1133">Transmembrane helix</keyword>
<dbReference type="SUPFAM" id="SSF55073">
    <property type="entry name" value="Nucleotide cyclase"/>
    <property type="match status" value="1"/>
</dbReference>
<dbReference type="Gene3D" id="2.60.40.2380">
    <property type="match status" value="1"/>
</dbReference>
<evidence type="ECO:0000313" key="7">
    <source>
        <dbReference type="Proteomes" id="UP000000466"/>
    </source>
</evidence>
<proteinExistence type="predicted"/>
<feature type="transmembrane region" description="Helical" evidence="4">
    <location>
        <begin position="250"/>
        <end position="269"/>
    </location>
</feature>
<comment type="cofactor">
    <cofactor evidence="1">
        <name>Mg(2+)</name>
        <dbReference type="ChEBI" id="CHEBI:18420"/>
    </cofactor>
</comment>
<keyword evidence="4" id="KW-0472">Membrane</keyword>
<dbReference type="RefSeq" id="WP_016389556.1">
    <property type="nucleotide sequence ID" value="NC_018868.3"/>
</dbReference>
<dbReference type="PANTHER" id="PTHR45138">
    <property type="entry name" value="REGULATORY COMPONENTS OF SENSORY TRANSDUCTION SYSTEM"/>
    <property type="match status" value="1"/>
</dbReference>
<evidence type="ECO:0000256" key="1">
    <source>
        <dbReference type="ARBA" id="ARBA00001946"/>
    </source>
</evidence>
<organism evidence="6 7">
    <name type="scientific">Simiduia agarivorans (strain DSM 21679 / JCM 13881 / BCRC 17597 / SA1)</name>
    <dbReference type="NCBI Taxonomy" id="1117647"/>
    <lineage>
        <taxon>Bacteria</taxon>
        <taxon>Pseudomonadati</taxon>
        <taxon>Pseudomonadota</taxon>
        <taxon>Gammaproteobacteria</taxon>
        <taxon>Cellvibrionales</taxon>
        <taxon>Cellvibrionaceae</taxon>
        <taxon>Simiduia</taxon>
    </lineage>
</organism>
<feature type="transmembrane region" description="Helical" evidence="4">
    <location>
        <begin position="213"/>
        <end position="238"/>
    </location>
</feature>
<dbReference type="AlphaFoldDB" id="R9S3I7"/>
<dbReference type="GO" id="GO:0043709">
    <property type="term" value="P:cell adhesion involved in single-species biofilm formation"/>
    <property type="evidence" value="ECO:0007669"/>
    <property type="project" value="TreeGrafter"/>
</dbReference>
<dbReference type="OrthoDB" id="9812260at2"/>
<dbReference type="Pfam" id="PF07696">
    <property type="entry name" value="7TMR-DISMED2"/>
    <property type="match status" value="1"/>
</dbReference>
<dbReference type="PANTHER" id="PTHR45138:SF9">
    <property type="entry name" value="DIGUANYLATE CYCLASE DGCM-RELATED"/>
    <property type="match status" value="1"/>
</dbReference>
<comment type="catalytic activity">
    <reaction evidence="3">
        <text>2 GTP = 3',3'-c-di-GMP + 2 diphosphate</text>
        <dbReference type="Rhea" id="RHEA:24898"/>
        <dbReference type="ChEBI" id="CHEBI:33019"/>
        <dbReference type="ChEBI" id="CHEBI:37565"/>
        <dbReference type="ChEBI" id="CHEBI:58805"/>
        <dbReference type="EC" id="2.7.7.65"/>
    </reaction>
</comment>
<dbReference type="FunFam" id="3.30.70.270:FF:000001">
    <property type="entry name" value="Diguanylate cyclase domain protein"/>
    <property type="match status" value="1"/>
</dbReference>
<dbReference type="STRING" id="1117647.M5M_14067"/>
<dbReference type="Pfam" id="PF07695">
    <property type="entry name" value="7TMR-DISM_7TM"/>
    <property type="match status" value="1"/>
</dbReference>
<evidence type="ECO:0000256" key="4">
    <source>
        <dbReference type="SAM" id="Phobius"/>
    </source>
</evidence>
<dbReference type="Proteomes" id="UP000000466">
    <property type="component" value="Chromosome"/>
</dbReference>
<dbReference type="InterPro" id="IPR029787">
    <property type="entry name" value="Nucleotide_cyclase"/>
</dbReference>
<feature type="transmembrane region" description="Helical" evidence="4">
    <location>
        <begin position="305"/>
        <end position="328"/>
    </location>
</feature>
<reference evidence="6 7" key="1">
    <citation type="journal article" date="2013" name="Genome Announc.">
        <title>Complete genome sequence of Simiduia agarivorans SA1(T), a marine bacterium able to degrade a variety of polysaccharides.</title>
        <authorList>
            <person name="Lin S.Y."/>
            <person name="Shieh W.Y."/>
            <person name="Chen J.S."/>
            <person name="Tang S.L."/>
        </authorList>
    </citation>
    <scope>NUCLEOTIDE SEQUENCE [LARGE SCALE GENOMIC DNA]</scope>
    <source>
        <strain evidence="7">DSM 21679 / JCM 13881 / BCRC 17597 / SA1</strain>
    </source>
</reference>
<feature type="domain" description="GGDEF" evidence="5">
    <location>
        <begin position="425"/>
        <end position="555"/>
    </location>
</feature>
<dbReference type="InterPro" id="IPR000160">
    <property type="entry name" value="GGDEF_dom"/>
</dbReference>
<feature type="transmembrane region" description="Helical" evidence="4">
    <location>
        <begin position="281"/>
        <end position="299"/>
    </location>
</feature>
<dbReference type="Gene3D" id="3.30.70.270">
    <property type="match status" value="1"/>
</dbReference>
<dbReference type="HOGENOM" id="CLU_000445_105_4_6"/>
<evidence type="ECO:0000259" key="5">
    <source>
        <dbReference type="PROSITE" id="PS50887"/>
    </source>
</evidence>
<sequence length="566" mass="62559">MRAILLWGMLLLVGGVITDANARSIAVTGDMPAATVQDRMAFYEDPDAQLSFERLRARAPELMQQADAMPTGLGFSRSAYWVSIELHNPSSEPVSAFVRQDYPLIDHLSVWMPDGTGGYQHWETGDRTPYDTRPIAVRDFVFPFTLAPGSTQTAYLRFKSDGPINLGLSVVSAPALLNITSSEQLLFGAYYGGFLVLVFYNLILFLAVKDSAYVYYMVYVVAYGFYMSVHNGLAFQYLWPGSPWAANQSLLLLLGISLLFGLHFSRVVCSTRRWSPGLDRVAVVLLVTTAALLLVTPFVAYQYLILAYSLLTVLVCVTILVLGTLSWLKGSVPARYFMVAWIGLMVSVLIYMGKQFGFFPHNFFTQNSFQMGSLVEMVLLSLALGARVNEMQKLGFSDALTGLANRRKFDQVLPLELEKWHQSKSSFALLVMDIDHFKRINDEHGHAVGDKVLAALGQLLRKNVRRPSLACRFGGEEFVLLLPGAGAEQAMGLAERLRVLVSTKPLAEVNVTVSIGVAVCDSFAMTRSGALFEAADTALYAAKQAGRNQCLLYELPTEERRLVEAV</sequence>
<dbReference type="GO" id="GO:0052621">
    <property type="term" value="F:diguanylate cyclase activity"/>
    <property type="evidence" value="ECO:0007669"/>
    <property type="project" value="UniProtKB-EC"/>
</dbReference>
<keyword evidence="7" id="KW-1185">Reference proteome</keyword>
<dbReference type="InterPro" id="IPR050469">
    <property type="entry name" value="Diguanylate_Cyclase"/>
</dbReference>